<evidence type="ECO:0008006" key="3">
    <source>
        <dbReference type="Google" id="ProtNLM"/>
    </source>
</evidence>
<proteinExistence type="predicted"/>
<accession>A0A198FEL5</accession>
<keyword evidence="2" id="KW-1185">Reference proteome</keyword>
<dbReference type="Proteomes" id="UP000094023">
    <property type="component" value="Unassembled WGS sequence"/>
</dbReference>
<protein>
    <recommendedName>
        <fullName evidence="3">Transcriptional regulator</fullName>
    </recommendedName>
</protein>
<dbReference type="AlphaFoldDB" id="A0A198FEL5"/>
<sequence>MSHYPDSYKRIQAEISNMLGNDIPLSSEERSRDRLLRVRKGMVHILSEVFPLIDDPKKQELYYWLEAISRISGAETVDAKLEDEKYE</sequence>
<name>A0A198FEL5_9GAMM</name>
<organism evidence="1 2">
    <name type="scientific">Proteus myxofaciens ATCC 19692</name>
    <dbReference type="NCBI Taxonomy" id="1354337"/>
    <lineage>
        <taxon>Bacteria</taxon>
        <taxon>Pseudomonadati</taxon>
        <taxon>Pseudomonadota</taxon>
        <taxon>Gammaproteobacteria</taxon>
        <taxon>Enterobacterales</taxon>
        <taxon>Morganellaceae</taxon>
        <taxon>Proteus</taxon>
    </lineage>
</organism>
<dbReference type="EMBL" id="LXEN01000145">
    <property type="protein sequence ID" value="OAT22839.1"/>
    <property type="molecule type" value="Genomic_DNA"/>
</dbReference>
<evidence type="ECO:0000313" key="1">
    <source>
        <dbReference type="EMBL" id="OAT22839.1"/>
    </source>
</evidence>
<dbReference type="STRING" id="1354337.M983_2852"/>
<dbReference type="OrthoDB" id="6457887at2"/>
<evidence type="ECO:0000313" key="2">
    <source>
        <dbReference type="Proteomes" id="UP000094023"/>
    </source>
</evidence>
<dbReference type="RefSeq" id="WP_066752429.1">
    <property type="nucleotide sequence ID" value="NZ_LXEN01000145.1"/>
</dbReference>
<gene>
    <name evidence="1" type="ORF">M983_2852</name>
</gene>
<comment type="caution">
    <text evidence="1">The sequence shown here is derived from an EMBL/GenBank/DDBJ whole genome shotgun (WGS) entry which is preliminary data.</text>
</comment>
<reference evidence="1 2" key="1">
    <citation type="submission" date="2016-04" db="EMBL/GenBank/DDBJ databases">
        <title>ATOL: Assembling a taxonomically balanced genome-scale reconstruction of the evolutionary history of the Enterobacteriaceae.</title>
        <authorList>
            <person name="Plunkett G.III."/>
            <person name="Neeno-Eckwall E.C."/>
            <person name="Glasner J.D."/>
            <person name="Perna N.T."/>
        </authorList>
    </citation>
    <scope>NUCLEOTIDE SEQUENCE [LARGE SCALE GENOMIC DNA]</scope>
    <source>
        <strain evidence="1 2">ATCC 19692</strain>
    </source>
</reference>